<organism evidence="8 9">
    <name type="scientific">Rhodomicrobium udaipurense</name>
    <dbReference type="NCBI Taxonomy" id="1202716"/>
    <lineage>
        <taxon>Bacteria</taxon>
        <taxon>Pseudomonadati</taxon>
        <taxon>Pseudomonadota</taxon>
        <taxon>Alphaproteobacteria</taxon>
        <taxon>Hyphomicrobiales</taxon>
        <taxon>Hyphomicrobiaceae</taxon>
        <taxon>Rhodomicrobium</taxon>
    </lineage>
</organism>
<dbReference type="GO" id="GO:0008615">
    <property type="term" value="P:pyridoxine biosynthetic process"/>
    <property type="evidence" value="ECO:0007669"/>
    <property type="project" value="UniProtKB-UniRule"/>
</dbReference>
<dbReference type="GO" id="GO:0005737">
    <property type="term" value="C:cytoplasm"/>
    <property type="evidence" value="ECO:0007669"/>
    <property type="project" value="UniProtKB-SubCell"/>
</dbReference>
<comment type="function">
    <text evidence="7">Catalyzes the NAD(P)-dependent oxidation of 4-(phosphooxy)-L-threonine (HTP) into 2-amino-3-oxo-4-(phosphooxy)butyric acid which spontaneously decarboxylates to form 3-amino-2-oxopropyl phosphate (AHAP).</text>
</comment>
<keyword evidence="5 7" id="KW-0520">NAD</keyword>
<keyword evidence="7" id="KW-0862">Zinc</keyword>
<keyword evidence="4 7" id="KW-0560">Oxidoreductase</keyword>
<evidence type="ECO:0000256" key="5">
    <source>
        <dbReference type="ARBA" id="ARBA00023027"/>
    </source>
</evidence>
<keyword evidence="9" id="KW-1185">Reference proteome</keyword>
<dbReference type="NCBIfam" id="TIGR00557">
    <property type="entry name" value="pdxA"/>
    <property type="match status" value="1"/>
</dbReference>
<dbReference type="InterPro" id="IPR037510">
    <property type="entry name" value="PdxA"/>
</dbReference>
<dbReference type="HAMAP" id="MF_00536">
    <property type="entry name" value="PdxA"/>
    <property type="match status" value="1"/>
</dbReference>
<comment type="similarity">
    <text evidence="7">Belongs to the PdxA family.</text>
</comment>
<gene>
    <name evidence="7 8" type="primary">pdxA</name>
    <name evidence="8" type="ORF">JDN41_01940</name>
</gene>
<comment type="miscellaneous">
    <text evidence="7">The active site is located at the dimer interface.</text>
</comment>
<dbReference type="EMBL" id="JAEMUK010000004">
    <property type="protein sequence ID" value="MBJ7542317.1"/>
    <property type="molecule type" value="Genomic_DNA"/>
</dbReference>
<evidence type="ECO:0000256" key="2">
    <source>
        <dbReference type="ARBA" id="ARBA00022723"/>
    </source>
</evidence>
<dbReference type="EC" id="1.1.1.262" evidence="7"/>
<feature type="binding site" evidence="7">
    <location>
        <position position="180"/>
    </location>
    <ligand>
        <name>a divalent metal cation</name>
        <dbReference type="ChEBI" id="CHEBI:60240"/>
        <note>ligand shared between dimeric partners</note>
    </ligand>
</feature>
<keyword evidence="7" id="KW-0460">Magnesium</keyword>
<evidence type="ECO:0000256" key="6">
    <source>
        <dbReference type="ARBA" id="ARBA00023096"/>
    </source>
</evidence>
<feature type="binding site" evidence="7">
    <location>
        <position position="297"/>
    </location>
    <ligand>
        <name>substrate</name>
    </ligand>
</feature>
<name>A0A8I1GG82_9HYPH</name>
<evidence type="ECO:0000256" key="4">
    <source>
        <dbReference type="ARBA" id="ARBA00023002"/>
    </source>
</evidence>
<keyword evidence="1 7" id="KW-0963">Cytoplasm</keyword>
<dbReference type="GO" id="GO:0042823">
    <property type="term" value="P:pyridoxal phosphate biosynthetic process"/>
    <property type="evidence" value="ECO:0007669"/>
    <property type="project" value="UniProtKB-UniRule"/>
</dbReference>
<evidence type="ECO:0000256" key="1">
    <source>
        <dbReference type="ARBA" id="ARBA00022490"/>
    </source>
</evidence>
<comment type="pathway">
    <text evidence="7">Cofactor biosynthesis; pyridoxine 5'-phosphate biosynthesis; pyridoxine 5'-phosphate from D-erythrose 4-phosphate: step 4/5.</text>
</comment>
<keyword evidence="2 7" id="KW-0479">Metal-binding</keyword>
<evidence type="ECO:0000313" key="9">
    <source>
        <dbReference type="Proteomes" id="UP000623250"/>
    </source>
</evidence>
<dbReference type="InterPro" id="IPR005255">
    <property type="entry name" value="PdxA_fam"/>
</dbReference>
<dbReference type="SUPFAM" id="SSF53659">
    <property type="entry name" value="Isocitrate/Isopropylmalate dehydrogenase-like"/>
    <property type="match status" value="1"/>
</dbReference>
<dbReference type="GO" id="GO:0051287">
    <property type="term" value="F:NAD binding"/>
    <property type="evidence" value="ECO:0007669"/>
    <property type="project" value="InterPro"/>
</dbReference>
<comment type="catalytic activity">
    <reaction evidence="7">
        <text>4-(phosphooxy)-L-threonine + NAD(+) = 3-amino-2-oxopropyl phosphate + CO2 + NADH</text>
        <dbReference type="Rhea" id="RHEA:32275"/>
        <dbReference type="ChEBI" id="CHEBI:16526"/>
        <dbReference type="ChEBI" id="CHEBI:57279"/>
        <dbReference type="ChEBI" id="CHEBI:57540"/>
        <dbReference type="ChEBI" id="CHEBI:57945"/>
        <dbReference type="ChEBI" id="CHEBI:58452"/>
        <dbReference type="EC" id="1.1.1.262"/>
    </reaction>
</comment>
<dbReference type="AlphaFoldDB" id="A0A8I1GG82"/>
<evidence type="ECO:0000313" key="8">
    <source>
        <dbReference type="EMBL" id="MBJ7542317.1"/>
    </source>
</evidence>
<dbReference type="GO" id="GO:0008270">
    <property type="term" value="F:zinc ion binding"/>
    <property type="evidence" value="ECO:0007669"/>
    <property type="project" value="UniProtKB-UniRule"/>
</dbReference>
<dbReference type="Proteomes" id="UP000623250">
    <property type="component" value="Unassembled WGS sequence"/>
</dbReference>
<keyword evidence="7" id="KW-0170">Cobalt</keyword>
<feature type="binding site" evidence="7">
    <location>
        <position position="145"/>
    </location>
    <ligand>
        <name>substrate</name>
    </ligand>
</feature>
<comment type="cofactor">
    <cofactor evidence="7">
        <name>Zn(2+)</name>
        <dbReference type="ChEBI" id="CHEBI:29105"/>
    </cofactor>
    <cofactor evidence="7">
        <name>Mg(2+)</name>
        <dbReference type="ChEBI" id="CHEBI:18420"/>
    </cofactor>
    <cofactor evidence="7">
        <name>Co(2+)</name>
        <dbReference type="ChEBI" id="CHEBI:48828"/>
    </cofactor>
    <text evidence="7">Binds 1 divalent metal cation per subunit. Can use ions such as Zn(2+), Mg(2+) or Co(2+).</text>
</comment>
<evidence type="ECO:0000256" key="7">
    <source>
        <dbReference type="HAMAP-Rule" id="MF_00536"/>
    </source>
</evidence>
<dbReference type="PANTHER" id="PTHR30004:SF6">
    <property type="entry name" value="D-THREONATE 4-PHOSPHATE DEHYDROGENASE"/>
    <property type="match status" value="1"/>
</dbReference>
<feature type="binding site" evidence="7">
    <location>
        <position position="306"/>
    </location>
    <ligand>
        <name>substrate</name>
    </ligand>
</feature>
<sequence>MAVSLAHPELPLAVTMGDPAGIGPDVTLAAWARRRDCALAPFFVIADPTHFEARAALLGIAVRVERIARPEDAAPVFGDALPVLPLRAPLAPVAPGKPSVAHAAAVIESIEEAVALALSGRAAAVVTAPIAKFVLMETGFAHAGHTEFLAELAVRHGHPPRPPVMLMASPRLKTVPVTVHIPLKDVFAALTPDIIIGTARTTAEGLTRFFGIARPRLAICGLNPHAGENGALGHEETDIIAPAIERLKAESIDATGPHPADTLFHDAARETYDAVLAMYHDQALIPFKTLAFDDGVNVTLGLPFIRTSPDHGTAFALAGTGQANPQSFIEALRLARRMAASAAAGTGPRT</sequence>
<proteinExistence type="inferred from homology"/>
<protein>
    <recommendedName>
        <fullName evidence="7">4-hydroxythreonine-4-phosphate dehydrogenase</fullName>
        <ecNumber evidence="7">1.1.1.262</ecNumber>
    </recommendedName>
    <alternativeName>
        <fullName evidence="7">4-(phosphohydroxy)-L-threonine dehydrogenase</fullName>
    </alternativeName>
</protein>
<dbReference type="NCBIfam" id="NF003699">
    <property type="entry name" value="PRK05312.1"/>
    <property type="match status" value="1"/>
</dbReference>
<comment type="subunit">
    <text evidence="7">Homodimer.</text>
</comment>
<comment type="caution">
    <text evidence="8">The sequence shown here is derived from an EMBL/GenBank/DDBJ whole genome shotgun (WGS) entry which is preliminary data.</text>
</comment>
<dbReference type="GO" id="GO:0000287">
    <property type="term" value="F:magnesium ion binding"/>
    <property type="evidence" value="ECO:0007669"/>
    <property type="project" value="UniProtKB-UniRule"/>
</dbReference>
<feature type="binding site" evidence="7">
    <location>
        <position position="288"/>
    </location>
    <ligand>
        <name>substrate</name>
    </ligand>
</feature>
<dbReference type="RefSeq" id="WP_037239182.1">
    <property type="nucleotide sequence ID" value="NZ_JAEMUK010000004.1"/>
</dbReference>
<dbReference type="PANTHER" id="PTHR30004">
    <property type="entry name" value="4-HYDROXYTHREONINE-4-PHOSPHATE DEHYDROGENASE"/>
    <property type="match status" value="1"/>
</dbReference>
<accession>A0A8I1GG82</accession>
<dbReference type="Pfam" id="PF04166">
    <property type="entry name" value="PdxA"/>
    <property type="match status" value="1"/>
</dbReference>
<dbReference type="GO" id="GO:0050570">
    <property type="term" value="F:4-hydroxythreonine-4-phosphate dehydrogenase activity"/>
    <property type="evidence" value="ECO:0007669"/>
    <property type="project" value="UniProtKB-UniRule"/>
</dbReference>
<evidence type="ECO:0000256" key="3">
    <source>
        <dbReference type="ARBA" id="ARBA00022857"/>
    </source>
</evidence>
<feature type="binding site" evidence="7">
    <location>
        <position position="225"/>
    </location>
    <ligand>
        <name>a divalent metal cation</name>
        <dbReference type="ChEBI" id="CHEBI:60240"/>
        <note>ligand shared between dimeric partners</note>
    </ligand>
</feature>
<reference evidence="8 9" key="1">
    <citation type="submission" date="2020-12" db="EMBL/GenBank/DDBJ databases">
        <title>Revised draft genomes of Rhodomicrobium vannielii ATCC 17100 and Rhodomicrobium udaipurense JA643.</title>
        <authorList>
            <person name="Conners E.M."/>
            <person name="Davenport E.J."/>
            <person name="Bose A."/>
        </authorList>
    </citation>
    <scope>NUCLEOTIDE SEQUENCE [LARGE SCALE GENOMIC DNA]</scope>
    <source>
        <strain evidence="8 9">JA643</strain>
    </source>
</reference>
<dbReference type="Gene3D" id="3.40.718.10">
    <property type="entry name" value="Isopropylmalate Dehydrogenase"/>
    <property type="match status" value="1"/>
</dbReference>
<dbReference type="GO" id="GO:0050897">
    <property type="term" value="F:cobalt ion binding"/>
    <property type="evidence" value="ECO:0007669"/>
    <property type="project" value="UniProtKB-UniRule"/>
</dbReference>
<keyword evidence="3 7" id="KW-0521">NADP</keyword>
<comment type="subcellular location">
    <subcellularLocation>
        <location evidence="7">Cytoplasm</location>
    </subcellularLocation>
</comment>
<feature type="binding site" evidence="7">
    <location>
        <position position="280"/>
    </location>
    <ligand>
        <name>a divalent metal cation</name>
        <dbReference type="ChEBI" id="CHEBI:60240"/>
        <note>ligand shared between dimeric partners</note>
    </ligand>
</feature>
<dbReference type="UniPathway" id="UPA00244">
    <property type="reaction ID" value="UER00312"/>
</dbReference>
<feature type="binding site" evidence="7">
    <location>
        <position position="146"/>
    </location>
    <ligand>
        <name>substrate</name>
    </ligand>
</feature>
<keyword evidence="6 7" id="KW-0664">Pyridoxine biosynthesis</keyword>